<evidence type="ECO:0000256" key="1">
    <source>
        <dbReference type="SAM" id="Phobius"/>
    </source>
</evidence>
<keyword evidence="1" id="KW-1133">Transmembrane helix</keyword>
<dbReference type="RefSeq" id="WP_232176901.1">
    <property type="nucleotide sequence ID" value="NZ_JAJPWV010000002.1"/>
</dbReference>
<keyword evidence="1" id="KW-0472">Membrane</keyword>
<keyword evidence="4" id="KW-1185">Reference proteome</keyword>
<feature type="transmembrane region" description="Helical" evidence="1">
    <location>
        <begin position="33"/>
        <end position="52"/>
    </location>
</feature>
<reference evidence="3 4" key="1">
    <citation type="submission" date="2021-12" db="EMBL/GenBank/DDBJ databases">
        <title>Mucilaginibacter roseus genome.</title>
        <authorList>
            <person name="Ferreira J.R."/>
            <person name="Newman J.D."/>
        </authorList>
    </citation>
    <scope>NUCLEOTIDE SEQUENCE [LARGE SCALE GENOMIC DNA]</scope>
    <source>
        <strain evidence="3 4">LMG 28454</strain>
    </source>
</reference>
<keyword evidence="1" id="KW-0812">Transmembrane</keyword>
<feature type="transmembrane region" description="Helical" evidence="1">
    <location>
        <begin position="7"/>
        <end position="27"/>
    </location>
</feature>
<accession>A0ABS8U365</accession>
<evidence type="ECO:0000313" key="3">
    <source>
        <dbReference type="EMBL" id="MCD8740505.1"/>
    </source>
</evidence>
<feature type="transmembrane region" description="Helical" evidence="1">
    <location>
        <begin position="64"/>
        <end position="85"/>
    </location>
</feature>
<dbReference type="Pfam" id="PF18917">
    <property type="entry name" value="LiaI-LiaF-like_TM1"/>
    <property type="match status" value="1"/>
</dbReference>
<evidence type="ECO:0000313" key="4">
    <source>
        <dbReference type="Proteomes" id="UP001199919"/>
    </source>
</evidence>
<dbReference type="Proteomes" id="UP001199919">
    <property type="component" value="Unassembled WGS sequence"/>
</dbReference>
<protein>
    <submittedName>
        <fullName evidence="3">DUF5668 domain-containing protein</fullName>
    </submittedName>
</protein>
<gene>
    <name evidence="3" type="ORF">LT679_07815</name>
</gene>
<proteinExistence type="predicted"/>
<dbReference type="EMBL" id="JAJPWV010000002">
    <property type="protein sequence ID" value="MCD8740505.1"/>
    <property type="molecule type" value="Genomic_DNA"/>
</dbReference>
<feature type="domain" description="LiaI-LiaF-like transmembrane region" evidence="2">
    <location>
        <begin position="7"/>
        <end position="50"/>
    </location>
</feature>
<dbReference type="InterPro" id="IPR043726">
    <property type="entry name" value="LiaI-LiaF-like_TM1"/>
</dbReference>
<evidence type="ECO:0000259" key="2">
    <source>
        <dbReference type="Pfam" id="PF18917"/>
    </source>
</evidence>
<comment type="caution">
    <text evidence="3">The sequence shown here is derived from an EMBL/GenBank/DDBJ whole genome shotgun (WGS) entry which is preliminary data.</text>
</comment>
<name>A0ABS8U365_9SPHI</name>
<organism evidence="3 4">
    <name type="scientific">Mucilaginibacter roseus</name>
    <dbReference type="NCBI Taxonomy" id="1528868"/>
    <lineage>
        <taxon>Bacteria</taxon>
        <taxon>Pseudomonadati</taxon>
        <taxon>Bacteroidota</taxon>
        <taxon>Sphingobacteriia</taxon>
        <taxon>Sphingobacteriales</taxon>
        <taxon>Sphingobacteriaceae</taxon>
        <taxon>Mucilaginibacter</taxon>
    </lineage>
</organism>
<sequence>MRNDKLMTGLVLVLIGVAYLLSHFGYVDIHWMNFWRLWPIFLVIAGVNLIFANNRSGTATAIRAIVLVGGLAVILFADTGSRYFWEPRNFRYHLDDKGWHRNDNNNDDDDDDDNDNRRDIVKVEGNSNFKYNYSPDIKIAQLNIIGGGASYKLSDTTETELFSAQTKEFLNRYEFTNSKTDSLAVLNFKMRDRQGKNNFNWSSDHANEADFKLNALPVWDIYVKTGAAEINFDLSKFKVRKLDLNGGAASFTVKLGQPLAITNVEVSTGVSEINLKVPEGAACSITTDSGLSSTDINGFTKVDDNRYETPGFASAKNKMYIKMKGGISDFNVSKY</sequence>